<feature type="compositionally biased region" description="Low complexity" evidence="6">
    <location>
        <begin position="1"/>
        <end position="26"/>
    </location>
</feature>
<dbReference type="SMART" id="SM00382">
    <property type="entry name" value="AAA"/>
    <property type="match status" value="1"/>
</dbReference>
<dbReference type="Pfam" id="PF24933">
    <property type="entry name" value="DUF7751"/>
    <property type="match status" value="1"/>
</dbReference>
<dbReference type="Pfam" id="PF00498">
    <property type="entry name" value="FHA"/>
    <property type="match status" value="1"/>
</dbReference>
<evidence type="ECO:0000256" key="6">
    <source>
        <dbReference type="SAM" id="MobiDB-lite"/>
    </source>
</evidence>
<keyword evidence="5" id="KW-0496">Mitochondrion</keyword>
<dbReference type="InterPro" id="IPR000253">
    <property type="entry name" value="FHA_dom"/>
</dbReference>
<keyword evidence="2" id="KW-0547">Nucleotide-binding</keyword>
<evidence type="ECO:0000259" key="7">
    <source>
        <dbReference type="SMART" id="SM00382"/>
    </source>
</evidence>
<feature type="domain" description="AAA+ ATPase" evidence="7">
    <location>
        <begin position="1176"/>
        <end position="1310"/>
    </location>
</feature>
<dbReference type="PANTHER" id="PTHR45644">
    <property type="entry name" value="AAA ATPASE, PUTATIVE (AFU_ORTHOLOGUE AFUA_2G12920)-RELATED-RELATED"/>
    <property type="match status" value="1"/>
</dbReference>
<evidence type="ECO:0000313" key="8">
    <source>
        <dbReference type="EMBL" id="KAG6746153.1"/>
    </source>
</evidence>
<name>A0A8X7Y459_POPTO</name>
<keyword evidence="9" id="KW-1185">Reference proteome</keyword>
<evidence type="ECO:0000256" key="4">
    <source>
        <dbReference type="ARBA" id="ARBA00022840"/>
    </source>
</evidence>
<dbReference type="InterPro" id="IPR051701">
    <property type="entry name" value="Mito_OM_Translocase_MSP1"/>
</dbReference>
<gene>
    <name evidence="8" type="ORF">POTOM_050667</name>
</gene>
<dbReference type="GO" id="GO:0005524">
    <property type="term" value="F:ATP binding"/>
    <property type="evidence" value="ECO:0007669"/>
    <property type="project" value="UniProtKB-KW"/>
</dbReference>
<evidence type="ECO:0000256" key="3">
    <source>
        <dbReference type="ARBA" id="ARBA00022787"/>
    </source>
</evidence>
<dbReference type="InterPro" id="IPR041569">
    <property type="entry name" value="AAA_lid_3"/>
</dbReference>
<dbReference type="Pfam" id="PF17862">
    <property type="entry name" value="AAA_lid_3"/>
    <property type="match status" value="1"/>
</dbReference>
<reference evidence="8" key="1">
    <citation type="journal article" date="2020" name="bioRxiv">
        <title>Hybrid origin of Populus tomentosa Carr. identified through genome sequencing and phylogenomic analysis.</title>
        <authorList>
            <person name="An X."/>
            <person name="Gao K."/>
            <person name="Chen Z."/>
            <person name="Li J."/>
            <person name="Yang X."/>
            <person name="Yang X."/>
            <person name="Zhou J."/>
            <person name="Guo T."/>
            <person name="Zhao T."/>
            <person name="Huang S."/>
            <person name="Miao D."/>
            <person name="Khan W.U."/>
            <person name="Rao P."/>
            <person name="Ye M."/>
            <person name="Lei B."/>
            <person name="Liao W."/>
            <person name="Wang J."/>
            <person name="Ji L."/>
            <person name="Li Y."/>
            <person name="Guo B."/>
            <person name="Mustafa N.S."/>
            <person name="Li S."/>
            <person name="Yun Q."/>
            <person name="Keller S.R."/>
            <person name="Mao J."/>
            <person name="Zhang R."/>
            <person name="Strauss S.H."/>
        </authorList>
    </citation>
    <scope>NUCLEOTIDE SEQUENCE</scope>
    <source>
        <strain evidence="8">GM15</strain>
        <tissue evidence="8">Leaf</tissue>
    </source>
</reference>
<comment type="caution">
    <text evidence="8">The sequence shown here is derived from an EMBL/GenBank/DDBJ whole genome shotgun (WGS) entry which is preliminary data.</text>
</comment>
<dbReference type="InterPro" id="IPR003960">
    <property type="entry name" value="ATPase_AAA_CS"/>
</dbReference>
<feature type="compositionally biased region" description="Polar residues" evidence="6">
    <location>
        <begin position="757"/>
        <end position="767"/>
    </location>
</feature>
<organism evidence="8 9">
    <name type="scientific">Populus tomentosa</name>
    <name type="common">Chinese white poplar</name>
    <dbReference type="NCBI Taxonomy" id="118781"/>
    <lineage>
        <taxon>Eukaryota</taxon>
        <taxon>Viridiplantae</taxon>
        <taxon>Streptophyta</taxon>
        <taxon>Embryophyta</taxon>
        <taxon>Tracheophyta</taxon>
        <taxon>Spermatophyta</taxon>
        <taxon>Magnoliopsida</taxon>
        <taxon>eudicotyledons</taxon>
        <taxon>Gunneridae</taxon>
        <taxon>Pentapetalae</taxon>
        <taxon>rosids</taxon>
        <taxon>fabids</taxon>
        <taxon>Malpighiales</taxon>
        <taxon>Salicaceae</taxon>
        <taxon>Saliceae</taxon>
        <taxon>Populus</taxon>
    </lineage>
</organism>
<dbReference type="FunFam" id="3.40.50.300:FF:000416">
    <property type="entry name" value="p-loop nucleoside triphosphate hydrolase superfamily protein"/>
    <property type="match status" value="1"/>
</dbReference>
<feature type="region of interest" description="Disordered" evidence="6">
    <location>
        <begin position="289"/>
        <end position="316"/>
    </location>
</feature>
<dbReference type="EMBL" id="JAAWWB010000030">
    <property type="protein sequence ID" value="KAG6746153.1"/>
    <property type="molecule type" value="Genomic_DNA"/>
</dbReference>
<proteinExistence type="predicted"/>
<evidence type="ECO:0000256" key="5">
    <source>
        <dbReference type="ARBA" id="ARBA00023128"/>
    </source>
</evidence>
<comment type="subcellular location">
    <subcellularLocation>
        <location evidence="1">Mitochondrion outer membrane</location>
        <topology evidence="1">Single-pass membrane protein</topology>
    </subcellularLocation>
</comment>
<dbReference type="OrthoDB" id="10254455at2759"/>
<evidence type="ECO:0000256" key="1">
    <source>
        <dbReference type="ARBA" id="ARBA00004572"/>
    </source>
</evidence>
<dbReference type="GO" id="GO:0016887">
    <property type="term" value="F:ATP hydrolysis activity"/>
    <property type="evidence" value="ECO:0007669"/>
    <property type="project" value="InterPro"/>
</dbReference>
<dbReference type="GO" id="GO:0005741">
    <property type="term" value="C:mitochondrial outer membrane"/>
    <property type="evidence" value="ECO:0007669"/>
    <property type="project" value="UniProtKB-SubCell"/>
</dbReference>
<dbReference type="Pfam" id="PF00004">
    <property type="entry name" value="AAA"/>
    <property type="match status" value="1"/>
</dbReference>
<feature type="compositionally biased region" description="Polar residues" evidence="6">
    <location>
        <begin position="797"/>
        <end position="812"/>
    </location>
</feature>
<evidence type="ECO:0000313" key="9">
    <source>
        <dbReference type="Proteomes" id="UP000886885"/>
    </source>
</evidence>
<dbReference type="CDD" id="cd00060">
    <property type="entry name" value="FHA"/>
    <property type="match status" value="1"/>
</dbReference>
<keyword evidence="3" id="KW-1000">Mitochondrion outer membrane</keyword>
<sequence>MVSTRSGSLSAKRSSSDDNNNSNSKRSSSEDNHNHNNKAPSPKRLKGENGGVTEKQMPTTENSKESSPTEEDPDDHGPGDAPTNGCGGGGALISGKGQETVTPAVAVVTPIAEGSTPVVLEKPRSSFSTWSLYHKQNSGFETPWCKLLSQSAQNQNIKICKSSYLIGSTKQCDSLLKDHAMGTIQCKIKHTQREGGAVAVLETSGSKGTVQVNGTAVKRICVLNSGDEVAFGVLGNHAFIFQQLLTEVAVKSAEVHSSMGKLLQLERRSGDPSAVAGASILASLSSLRPDLSRRKSPGQTTSKIHHGTDVPAQSVIHDGSEVELDGMEGNSTPNSGSDKAAEVGAIDHNLPHDSGQDSGTEAGNVKISGMNDLIGPFFRMLARTSSYKHKLSKNICKQVLEERNEWTKDSQLASTSGMSLRCAAFKEDLHAGILDGKNIEVSFDNFPYYLRVVVASCQREMIARYLAVLCAFRLSILPMLECDSDLSVENWKAAVLAQLGAAFVLGMTLMKGRDGSHGKEKNQVNMNRSMGILQLGCLELREAKYNVKQGCYSFLSGDPTFELDKPDEIKHCTKDTLHKQSLGGKANRKGWSDQTWTPIWWNYVRVVEVNFVPVIPQDLPACGHGSCDMDGLNCTKQNENTKNVLIAASFIHLKHRKHAKYTSELTTVNPRILLSGPAGSEIYQEMLAKALANYFGAKLLVFDSHSFLGGLSSKEAKLMKDGFNAEKSCTCSKQSPVTTDASKSVILSASEADTPCSLNAPTNLESQTKMEDTLPSSSGVGASRNLLFKKGDRVKFTSTSSSGLNQTASSSRGPPYGTRGKVVLLFEDNPLSKIGVRFDKPIHDGVDLGDVCEGGHGYFCNVADLRLENTAVEDLDKLLINTLFEAVHSESRNSPFILFMKDAEKSIIGNSDSYSTFKSRLEKLPDSVVVIGSHTQNDNRKEKSHPGGLLFTKFGSNQTALLDLAFPDSFGRLGDRGKEVPKATKLLTKLFPNKVAIHMPQDEALLASWKHQLGQDSETLKMKGNLNNLCTVLGRCGMECEGLETLCIKDQTLTNESAEKVVGWGLSHHLMQNSEANVDADADAKLVLSSESIQHGIGILHAIQNESKSLKKSLKDVLTENEFEKRLLVDVIPPNDIGVTFDDIGALENVKDTLKELVMLPLQRPELFCKGQLTKPCKGILLFGPPGTGKTMLAKAVATEAGANFINISMSSITSKWFGEGEKYVKAVFSLASKIAPSVIFVDSMLGRRENPGEHEAMRKMKNEFMVNWDGLRTKDTERVLVLAATNRPFDLDEAVIRRLPRRLMVNLPDAANRAKILQVILAKEDLSPDVDFGAVASMTDGYSGSDLKNLCVAAAHRPIKEILEKEKKERAAALAEGKPSPALSGSSDVRPLNMVDFKDAHEQVCASVSSESVNMTELLQWNELYGEGGSRRKKALSYFM</sequence>
<dbReference type="Proteomes" id="UP000886885">
    <property type="component" value="Chromosome 15D"/>
</dbReference>
<keyword evidence="3" id="KW-0472">Membrane</keyword>
<dbReference type="PROSITE" id="PS00674">
    <property type="entry name" value="AAA"/>
    <property type="match status" value="1"/>
</dbReference>
<keyword evidence="4" id="KW-0067">ATP-binding</keyword>
<accession>A0A8X7Y459</accession>
<dbReference type="InterPro" id="IPR003959">
    <property type="entry name" value="ATPase_AAA_core"/>
</dbReference>
<protein>
    <recommendedName>
        <fullName evidence="7">AAA+ ATPase domain-containing protein</fullName>
    </recommendedName>
</protein>
<dbReference type="InterPro" id="IPR003593">
    <property type="entry name" value="AAA+_ATPase"/>
</dbReference>
<dbReference type="InterPro" id="IPR056653">
    <property type="entry name" value="DUF7751"/>
</dbReference>
<dbReference type="PANTHER" id="PTHR45644:SF39">
    <property type="entry name" value="AAA-TYPE ATPASE FAMILY PROTEIN-RELATED"/>
    <property type="match status" value="1"/>
</dbReference>
<feature type="region of interest" description="Disordered" evidence="6">
    <location>
        <begin position="1"/>
        <end position="96"/>
    </location>
</feature>
<feature type="region of interest" description="Disordered" evidence="6">
    <location>
        <begin position="757"/>
        <end position="778"/>
    </location>
</feature>
<feature type="region of interest" description="Disordered" evidence="6">
    <location>
        <begin position="797"/>
        <end position="816"/>
    </location>
</feature>
<evidence type="ECO:0000256" key="2">
    <source>
        <dbReference type="ARBA" id="ARBA00022741"/>
    </source>
</evidence>